<protein>
    <recommendedName>
        <fullName evidence="3">Mobile element protein</fullName>
    </recommendedName>
</protein>
<dbReference type="EMBL" id="NBYY01000016">
    <property type="protein sequence ID" value="PCS22636.1"/>
    <property type="molecule type" value="Genomic_DNA"/>
</dbReference>
<gene>
    <name evidence="1" type="ORF">BTN49_1862</name>
</gene>
<comment type="caution">
    <text evidence="1">The sequence shown here is derived from an EMBL/GenBank/DDBJ whole genome shotgun (WGS) entry which is preliminary data.</text>
</comment>
<organism evidence="1 2">
    <name type="scientific">Candidatus Enterovibrio escicola</name>
    <dbReference type="NCBI Taxonomy" id="1927127"/>
    <lineage>
        <taxon>Bacteria</taxon>
        <taxon>Pseudomonadati</taxon>
        <taxon>Pseudomonadota</taxon>
        <taxon>Gammaproteobacteria</taxon>
        <taxon>Vibrionales</taxon>
        <taxon>Vibrionaceae</taxon>
        <taxon>Enterovibrio</taxon>
    </lineage>
</organism>
<accession>A0A2A5T3A4</accession>
<dbReference type="Proteomes" id="UP000219020">
    <property type="component" value="Unassembled WGS sequence"/>
</dbReference>
<keyword evidence="2" id="KW-1185">Reference proteome</keyword>
<proteinExistence type="predicted"/>
<reference evidence="2" key="1">
    <citation type="submission" date="2017-04" db="EMBL/GenBank/DDBJ databases">
        <title>Genome evolution of the luminous symbionts of deep sea anglerfish.</title>
        <authorList>
            <person name="Hendry T.A."/>
        </authorList>
    </citation>
    <scope>NUCLEOTIDE SEQUENCE [LARGE SCALE GENOMIC DNA]</scope>
</reference>
<name>A0A2A5T3A4_9GAMM</name>
<evidence type="ECO:0000313" key="2">
    <source>
        <dbReference type="Proteomes" id="UP000219020"/>
    </source>
</evidence>
<dbReference type="AlphaFoldDB" id="A0A2A5T3A4"/>
<evidence type="ECO:0000313" key="1">
    <source>
        <dbReference type="EMBL" id="PCS22636.1"/>
    </source>
</evidence>
<evidence type="ECO:0008006" key="3">
    <source>
        <dbReference type="Google" id="ProtNLM"/>
    </source>
</evidence>
<sequence length="39" mass="4397">MISKLLCRSKVNYNAKVDEALANVKTINKVLRLGIPVRQ</sequence>